<evidence type="ECO:0000259" key="2">
    <source>
        <dbReference type="Pfam" id="PF01408"/>
    </source>
</evidence>
<evidence type="ECO:0000256" key="1">
    <source>
        <dbReference type="ARBA" id="ARBA00010928"/>
    </source>
</evidence>
<name>A0A8H5G7Y0_9AGAR</name>
<keyword evidence="5" id="KW-1185">Reference proteome</keyword>
<dbReference type="Proteomes" id="UP000559256">
    <property type="component" value="Unassembled WGS sequence"/>
</dbReference>
<accession>A0A8H5G7Y0</accession>
<proteinExistence type="inferred from homology"/>
<dbReference type="InterPro" id="IPR055170">
    <property type="entry name" value="GFO_IDH_MocA-like_dom"/>
</dbReference>
<dbReference type="Pfam" id="PF01408">
    <property type="entry name" value="GFO_IDH_MocA"/>
    <property type="match status" value="1"/>
</dbReference>
<gene>
    <name evidence="4" type="ORF">D9758_007616</name>
</gene>
<dbReference type="InterPro" id="IPR036291">
    <property type="entry name" value="NAD(P)-bd_dom_sf"/>
</dbReference>
<protein>
    <submittedName>
        <fullName evidence="4">Uncharacterized protein</fullName>
    </submittedName>
</protein>
<organism evidence="4 5">
    <name type="scientific">Tetrapyrgos nigripes</name>
    <dbReference type="NCBI Taxonomy" id="182062"/>
    <lineage>
        <taxon>Eukaryota</taxon>
        <taxon>Fungi</taxon>
        <taxon>Dikarya</taxon>
        <taxon>Basidiomycota</taxon>
        <taxon>Agaricomycotina</taxon>
        <taxon>Agaricomycetes</taxon>
        <taxon>Agaricomycetidae</taxon>
        <taxon>Agaricales</taxon>
        <taxon>Marasmiineae</taxon>
        <taxon>Marasmiaceae</taxon>
        <taxon>Tetrapyrgos</taxon>
    </lineage>
</organism>
<dbReference type="EMBL" id="JAACJM010000045">
    <property type="protein sequence ID" value="KAF5360003.1"/>
    <property type="molecule type" value="Genomic_DNA"/>
</dbReference>
<dbReference type="AlphaFoldDB" id="A0A8H5G7Y0"/>
<comment type="caution">
    <text evidence="4">The sequence shown here is derived from an EMBL/GenBank/DDBJ whole genome shotgun (WGS) entry which is preliminary data.</text>
</comment>
<dbReference type="OrthoDB" id="446809at2759"/>
<dbReference type="SUPFAM" id="SSF55347">
    <property type="entry name" value="Glyceraldehyde-3-phosphate dehydrogenase-like, C-terminal domain"/>
    <property type="match status" value="1"/>
</dbReference>
<comment type="similarity">
    <text evidence="1">Belongs to the Gfo/Idh/MocA family.</text>
</comment>
<dbReference type="PANTHER" id="PTHR43377">
    <property type="entry name" value="BILIVERDIN REDUCTASE A"/>
    <property type="match status" value="1"/>
</dbReference>
<dbReference type="Pfam" id="PF22725">
    <property type="entry name" value="GFO_IDH_MocA_C3"/>
    <property type="match status" value="1"/>
</dbReference>
<evidence type="ECO:0000259" key="3">
    <source>
        <dbReference type="Pfam" id="PF22725"/>
    </source>
</evidence>
<feature type="domain" description="Gfo/Idh/MocA-like oxidoreductase N-terminal" evidence="2">
    <location>
        <begin position="8"/>
        <end position="140"/>
    </location>
</feature>
<evidence type="ECO:0000313" key="4">
    <source>
        <dbReference type="EMBL" id="KAF5360003.1"/>
    </source>
</evidence>
<dbReference type="Gene3D" id="3.30.360.10">
    <property type="entry name" value="Dihydrodipicolinate Reductase, domain 2"/>
    <property type="match status" value="1"/>
</dbReference>
<dbReference type="InterPro" id="IPR051450">
    <property type="entry name" value="Gfo/Idh/MocA_Oxidoreductases"/>
</dbReference>
<evidence type="ECO:0000313" key="5">
    <source>
        <dbReference type="Proteomes" id="UP000559256"/>
    </source>
</evidence>
<dbReference type="GO" id="GO:0000166">
    <property type="term" value="F:nucleotide binding"/>
    <property type="evidence" value="ECO:0007669"/>
    <property type="project" value="InterPro"/>
</dbReference>
<dbReference type="PANTHER" id="PTHR43377:SF1">
    <property type="entry name" value="BILIVERDIN REDUCTASE A"/>
    <property type="match status" value="1"/>
</dbReference>
<dbReference type="SUPFAM" id="SSF51735">
    <property type="entry name" value="NAD(P)-binding Rossmann-fold domains"/>
    <property type="match status" value="1"/>
</dbReference>
<sequence>MVEERVAINICVVGASGLIGLRHTQHCLSEPLVNLSCTVDITAPGTAAAGKLKDELVEELSGVPHFTTINEMFQARTEGNIQVDGAIIATPNATHVELGLKMVRNGIDVLVEKPLSTSVDSARVLVEEVERLGRKIAVGHHRRFNPYTIQAKRMFAEGKLGQIQGVWTCLKPLSYFNSPATSWRKTPGNGGVILINLIHEVDLLRYLCGDIIKVYCQQGKSTRGFEIEETDAVASPHNWEGATGENPTMPYTGETVYTFFGTKGTLSIPQLKLHHYAQSVSDSGCWTDPITTDPYPQFDQTTLPLRRS</sequence>
<feature type="domain" description="GFO/IDH/MocA-like oxidoreductase" evidence="3">
    <location>
        <begin position="150"/>
        <end position="266"/>
    </location>
</feature>
<dbReference type="InterPro" id="IPR000683">
    <property type="entry name" value="Gfo/Idh/MocA-like_OxRdtase_N"/>
</dbReference>
<reference evidence="4 5" key="1">
    <citation type="journal article" date="2020" name="ISME J.">
        <title>Uncovering the hidden diversity of litter-decomposition mechanisms in mushroom-forming fungi.</title>
        <authorList>
            <person name="Floudas D."/>
            <person name="Bentzer J."/>
            <person name="Ahren D."/>
            <person name="Johansson T."/>
            <person name="Persson P."/>
            <person name="Tunlid A."/>
        </authorList>
    </citation>
    <scope>NUCLEOTIDE SEQUENCE [LARGE SCALE GENOMIC DNA]</scope>
    <source>
        <strain evidence="4 5">CBS 291.85</strain>
    </source>
</reference>
<dbReference type="Gene3D" id="3.40.50.720">
    <property type="entry name" value="NAD(P)-binding Rossmann-like Domain"/>
    <property type="match status" value="1"/>
</dbReference>